<dbReference type="EMBL" id="CP107523">
    <property type="protein sequence ID" value="UYN57075.1"/>
    <property type="molecule type" value="Genomic_DNA"/>
</dbReference>
<keyword evidence="5" id="KW-1185">Reference proteome</keyword>
<evidence type="ECO:0000313" key="4">
    <source>
        <dbReference type="Proteomes" id="UP000290475"/>
    </source>
</evidence>
<proteinExistence type="predicted"/>
<keyword evidence="1" id="KW-0812">Transmembrane</keyword>
<feature type="transmembrane region" description="Helical" evidence="1">
    <location>
        <begin position="186"/>
        <end position="206"/>
    </location>
</feature>
<feature type="transmembrane region" description="Helical" evidence="1">
    <location>
        <begin position="284"/>
        <end position="304"/>
    </location>
</feature>
<feature type="transmembrane region" description="Helical" evidence="1">
    <location>
        <begin position="218"/>
        <end position="239"/>
    </location>
</feature>
<sequence length="336" mass="37563">MDTITAYLDSLFASFPDNPKTRQAKTDMLANMRDYYRDLLHEGKSEESAIGAVMRAFGSVDELREDLGLSPQSDQAHAHPTSDVENAISATELSHFWHNTDQFATQIALGVLLCCISVALPAYTDESRFQVFGIIGMFLLDAIAVGLFIWAGTMFSPQKKALNGRPLTENAKQLAQQETDTYRRQFSTGLVIGIMICIVAVLPPILSSYLSHFITDDAGGALFLIIAGLGTYLILYVSINYSQIKRYAYATAVPGAEPQPHHANHGNWQASQHKHNQRARKEIALFRQVYWLLVLVTYFLVSFLFDTWDYSWLIFVIGGACQNIIISLIARRNESL</sequence>
<keyword evidence="1" id="KW-1133">Transmembrane helix</keyword>
<dbReference type="RefSeq" id="WP_129302784.1">
    <property type="nucleotide sequence ID" value="NZ_CP074378.1"/>
</dbReference>
<feature type="transmembrane region" description="Helical" evidence="1">
    <location>
        <begin position="129"/>
        <end position="150"/>
    </location>
</feature>
<organism evidence="2 4">
    <name type="scientific">Lacticaseibacillus chiayiensis</name>
    <dbReference type="NCBI Taxonomy" id="2100821"/>
    <lineage>
        <taxon>Bacteria</taxon>
        <taxon>Bacillati</taxon>
        <taxon>Bacillota</taxon>
        <taxon>Bacilli</taxon>
        <taxon>Lactobacillales</taxon>
        <taxon>Lactobacillaceae</taxon>
        <taxon>Lacticaseibacillus</taxon>
    </lineage>
</organism>
<gene>
    <name evidence="2" type="ORF">BVJ53_12990</name>
    <name evidence="3" type="ORF">OFW50_02940</name>
</gene>
<dbReference type="NCBIfam" id="NF038403">
    <property type="entry name" value="perm_prefix_1"/>
    <property type="match status" value="1"/>
</dbReference>
<evidence type="ECO:0000313" key="2">
    <source>
        <dbReference type="EMBL" id="RXT18906.1"/>
    </source>
</evidence>
<reference evidence="2 4" key="1">
    <citation type="submission" date="2017-01" db="EMBL/GenBank/DDBJ databases">
        <title>Lactobacillus chiayiensis sp. nov., a lactic acid bacterium isolated from compost.</title>
        <authorList>
            <person name="Huang C.-H."/>
        </authorList>
    </citation>
    <scope>NUCLEOTIDE SEQUENCE [LARGE SCALE GENOMIC DNA]</scope>
    <source>
        <strain evidence="2">Chh01</strain>
        <strain evidence="4">chh01</strain>
    </source>
</reference>
<dbReference type="InterPro" id="IPR047928">
    <property type="entry name" value="Perm_prefix_1"/>
</dbReference>
<feature type="transmembrane region" description="Helical" evidence="1">
    <location>
        <begin position="103"/>
        <end position="123"/>
    </location>
</feature>
<name>A0A4Q1TK63_9LACO</name>
<feature type="transmembrane region" description="Helical" evidence="1">
    <location>
        <begin position="310"/>
        <end position="330"/>
    </location>
</feature>
<protein>
    <submittedName>
        <fullName evidence="3">Permease prefix domain 1-containing protein</fullName>
    </submittedName>
</protein>
<dbReference type="Proteomes" id="UP000290475">
    <property type="component" value="Unassembled WGS sequence"/>
</dbReference>
<dbReference type="EMBL" id="MSSM01000038">
    <property type="protein sequence ID" value="RXT18906.1"/>
    <property type="molecule type" value="Genomic_DNA"/>
</dbReference>
<evidence type="ECO:0000256" key="1">
    <source>
        <dbReference type="SAM" id="Phobius"/>
    </source>
</evidence>
<dbReference type="Proteomes" id="UP001164790">
    <property type="component" value="Chromosome"/>
</dbReference>
<keyword evidence="1" id="KW-0472">Membrane</keyword>
<dbReference type="AlphaFoldDB" id="A0A4Q1TK63"/>
<evidence type="ECO:0000313" key="3">
    <source>
        <dbReference type="EMBL" id="UYN57075.1"/>
    </source>
</evidence>
<accession>A0A4Q1TK63</accession>
<reference evidence="3" key="2">
    <citation type="submission" date="2022-10" db="EMBL/GenBank/DDBJ databases">
        <title>Comparative genomic analysis and in-vitro probiotic properties of the potential probiotic L. chiayiensis AACE 3.</title>
        <authorList>
            <person name="Kang X."/>
        </authorList>
    </citation>
    <scope>NUCLEOTIDE SEQUENCE</scope>
    <source>
        <strain evidence="3">AACE 3</strain>
    </source>
</reference>
<evidence type="ECO:0000313" key="5">
    <source>
        <dbReference type="Proteomes" id="UP001164790"/>
    </source>
</evidence>